<dbReference type="RefSeq" id="WP_103237483.1">
    <property type="nucleotide sequence ID" value="NZ_JANJZD010000008.1"/>
</dbReference>
<keyword evidence="2" id="KW-1185">Reference proteome</keyword>
<accession>A0A2K4ZA76</accession>
<name>A0A2K4ZA76_9FIRM</name>
<dbReference type="Pfam" id="PF01547">
    <property type="entry name" value="SBP_bac_1"/>
    <property type="match status" value="1"/>
</dbReference>
<protein>
    <submittedName>
        <fullName evidence="1">ABC transporter substrate-binding protein YesO</fullName>
    </submittedName>
</protein>
<dbReference type="Gene3D" id="3.40.190.10">
    <property type="entry name" value="Periplasmic binding protein-like II"/>
    <property type="match status" value="2"/>
</dbReference>
<proteinExistence type="predicted"/>
<reference evidence="1 2" key="1">
    <citation type="submission" date="2018-01" db="EMBL/GenBank/DDBJ databases">
        <authorList>
            <person name="Gaut B.S."/>
            <person name="Morton B.R."/>
            <person name="Clegg M.T."/>
            <person name="Duvall M.R."/>
        </authorList>
    </citation>
    <scope>NUCLEOTIDE SEQUENCE [LARGE SCALE GENOMIC DNA]</scope>
    <source>
        <strain evidence="1">GP69</strain>
    </source>
</reference>
<dbReference type="PANTHER" id="PTHR43649:SF11">
    <property type="entry name" value="ABC TRANSPORTER SUBSTRATE-BINDING PROTEIN YESO-RELATED"/>
    <property type="match status" value="1"/>
</dbReference>
<dbReference type="EMBL" id="OFSM01000001">
    <property type="protein sequence ID" value="SOY27341.1"/>
    <property type="molecule type" value="Genomic_DNA"/>
</dbReference>
<sequence>MIFKSKSRNVQIMVYLLLLLLLTVAGCGKAEENRGEGSIIQEENVPSVIIRFAWWGNEDRAERTKQAVELFMERNPHIQVQMAYFPFDSYYENLEISARVGYMPDVWQGYVGSATNNSYMKVGLVEPLDSYVEEGLIDVSEISENLLDSGRMDGKLYGLSMGCNVKCMAVVPELYEKAGLEIPEVYYASWEDLERDLLTLKEAGYELCGGDLFGREFLFEYFCRQKGERMYQAPDQLAIGFSRETYVEFYRMRMKWEEEGLTVPYVESMNRKTSADTVWKQEKNAVYFLYSNQYEQLMEDRGQEMKLILLPGPGTEKGTDIRPGIHLCMSAISGQKEASARLINFLINDVDANKILNAERGMPASRKVREVLMDDFNQEQKAMAELVTLAEGHSSLGSPLMKVDTTVIDGGTTGGIMEDLEQKIMYGLLAPEEAYALLERLYGTKK</sequence>
<evidence type="ECO:0000313" key="2">
    <source>
        <dbReference type="Proteomes" id="UP000236311"/>
    </source>
</evidence>
<evidence type="ECO:0000313" key="1">
    <source>
        <dbReference type="EMBL" id="SOY27341.1"/>
    </source>
</evidence>
<dbReference type="OrthoDB" id="9764112at2"/>
<dbReference type="InterPro" id="IPR006059">
    <property type="entry name" value="SBP"/>
</dbReference>
<organism evidence="1 2">
    <name type="scientific">Acetatifactor muris</name>
    <dbReference type="NCBI Taxonomy" id="879566"/>
    <lineage>
        <taxon>Bacteria</taxon>
        <taxon>Bacillati</taxon>
        <taxon>Bacillota</taxon>
        <taxon>Clostridia</taxon>
        <taxon>Lachnospirales</taxon>
        <taxon>Lachnospiraceae</taxon>
        <taxon>Acetatifactor</taxon>
    </lineage>
</organism>
<dbReference type="Proteomes" id="UP000236311">
    <property type="component" value="Unassembled WGS sequence"/>
</dbReference>
<dbReference type="InterPro" id="IPR050490">
    <property type="entry name" value="Bact_solute-bd_prot1"/>
</dbReference>
<dbReference type="AlphaFoldDB" id="A0A2K4ZA76"/>
<gene>
    <name evidence="1" type="primary">yesO_2</name>
    <name evidence="1" type="ORF">AMURIS_00045</name>
</gene>
<dbReference type="SUPFAM" id="SSF53850">
    <property type="entry name" value="Periplasmic binding protein-like II"/>
    <property type="match status" value="1"/>
</dbReference>
<dbReference type="PROSITE" id="PS51257">
    <property type="entry name" value="PROKAR_LIPOPROTEIN"/>
    <property type="match status" value="1"/>
</dbReference>
<dbReference type="PANTHER" id="PTHR43649">
    <property type="entry name" value="ARABINOSE-BINDING PROTEIN-RELATED"/>
    <property type="match status" value="1"/>
</dbReference>